<keyword evidence="2" id="KW-1185">Reference proteome</keyword>
<sequence length="150" mass="17715">MDEEELELVNLQPDGFRWISSGENARAFGLSWLSRVRTISGLDVSVQSLRLSSLGLIRDLRLSTIQLCGDSPWFILKLCKYVISILDFKLWCYDLSSLDFLRHYLPVYLLNLKRRQSFFQIFYVETNKDSSFLKKYGLYFNLKLKTNYIF</sequence>
<comment type="caution">
    <text evidence="1">The sequence shown here is derived from an EMBL/GenBank/DDBJ whole genome shotgun (WGS) entry which is preliminary data.</text>
</comment>
<dbReference type="AlphaFoldDB" id="A0A3M7T0Z5"/>
<accession>A0A3M7T0Z5</accession>
<proteinExistence type="predicted"/>
<organism evidence="1 2">
    <name type="scientific">Brachionus plicatilis</name>
    <name type="common">Marine rotifer</name>
    <name type="synonym">Brachionus muelleri</name>
    <dbReference type="NCBI Taxonomy" id="10195"/>
    <lineage>
        <taxon>Eukaryota</taxon>
        <taxon>Metazoa</taxon>
        <taxon>Spiralia</taxon>
        <taxon>Gnathifera</taxon>
        <taxon>Rotifera</taxon>
        <taxon>Eurotatoria</taxon>
        <taxon>Monogononta</taxon>
        <taxon>Pseudotrocha</taxon>
        <taxon>Ploima</taxon>
        <taxon>Brachionidae</taxon>
        <taxon>Brachionus</taxon>
    </lineage>
</organism>
<reference evidence="1 2" key="1">
    <citation type="journal article" date="2018" name="Sci. Rep.">
        <title>Genomic signatures of local adaptation to the degree of environmental predictability in rotifers.</title>
        <authorList>
            <person name="Franch-Gras L."/>
            <person name="Hahn C."/>
            <person name="Garcia-Roger E.M."/>
            <person name="Carmona M.J."/>
            <person name="Serra M."/>
            <person name="Gomez A."/>
        </authorList>
    </citation>
    <scope>NUCLEOTIDE SEQUENCE [LARGE SCALE GENOMIC DNA]</scope>
    <source>
        <strain evidence="1">HYR1</strain>
    </source>
</reference>
<dbReference type="EMBL" id="REGN01000480">
    <property type="protein sequence ID" value="RNA41589.1"/>
    <property type="molecule type" value="Genomic_DNA"/>
</dbReference>
<evidence type="ECO:0000313" key="1">
    <source>
        <dbReference type="EMBL" id="RNA41589.1"/>
    </source>
</evidence>
<evidence type="ECO:0000313" key="2">
    <source>
        <dbReference type="Proteomes" id="UP000276133"/>
    </source>
</evidence>
<dbReference type="Proteomes" id="UP000276133">
    <property type="component" value="Unassembled WGS sequence"/>
</dbReference>
<name>A0A3M7T0Z5_BRAPC</name>
<gene>
    <name evidence="1" type="ORF">BpHYR1_003475</name>
</gene>
<protein>
    <submittedName>
        <fullName evidence="1">Uncharacterized protein</fullName>
    </submittedName>
</protein>